<reference evidence="4" key="1">
    <citation type="submission" date="2023-03" db="EMBL/GenBank/DDBJ databases">
        <authorList>
            <person name="Steffen K."/>
            <person name="Cardenas P."/>
        </authorList>
    </citation>
    <scope>NUCLEOTIDE SEQUENCE</scope>
</reference>
<evidence type="ECO:0000256" key="1">
    <source>
        <dbReference type="ARBA" id="ARBA00001933"/>
    </source>
</evidence>
<dbReference type="GO" id="GO:0019346">
    <property type="term" value="P:transsulfuration"/>
    <property type="evidence" value="ECO:0007669"/>
    <property type="project" value="InterPro"/>
</dbReference>
<dbReference type="GO" id="GO:0016846">
    <property type="term" value="F:carbon-sulfur lyase activity"/>
    <property type="evidence" value="ECO:0007669"/>
    <property type="project" value="TreeGrafter"/>
</dbReference>
<dbReference type="SUPFAM" id="SSF53383">
    <property type="entry name" value="PLP-dependent transferases"/>
    <property type="match status" value="1"/>
</dbReference>
<dbReference type="Pfam" id="PF01053">
    <property type="entry name" value="Cys_Met_Meta_PP"/>
    <property type="match status" value="1"/>
</dbReference>
<comment type="caution">
    <text evidence="4">The sequence shown here is derived from an EMBL/GenBank/DDBJ whole genome shotgun (WGS) entry which is preliminary data.</text>
</comment>
<name>A0AA35TTE3_GEOBA</name>
<dbReference type="AlphaFoldDB" id="A0AA35TTE3"/>
<protein>
    <submittedName>
        <fullName evidence="4">L-methionine gamma-lyase</fullName>
    </submittedName>
</protein>
<comment type="similarity">
    <text evidence="3">Belongs to the trans-sulfuration enzymes family.</text>
</comment>
<evidence type="ECO:0000256" key="2">
    <source>
        <dbReference type="ARBA" id="ARBA00022898"/>
    </source>
</evidence>
<dbReference type="GO" id="GO:0030170">
    <property type="term" value="F:pyridoxal phosphate binding"/>
    <property type="evidence" value="ECO:0007669"/>
    <property type="project" value="InterPro"/>
</dbReference>
<dbReference type="Gene3D" id="3.90.1150.10">
    <property type="entry name" value="Aspartate Aminotransferase, domain 1"/>
    <property type="match status" value="1"/>
</dbReference>
<keyword evidence="5" id="KW-1185">Reference proteome</keyword>
<accession>A0AA35TTE3</accession>
<evidence type="ECO:0000313" key="5">
    <source>
        <dbReference type="Proteomes" id="UP001174909"/>
    </source>
</evidence>
<gene>
    <name evidence="4" type="ORF">GBAR_LOCUS29219</name>
</gene>
<dbReference type="InterPro" id="IPR000277">
    <property type="entry name" value="Cys/Met-Metab_PyrdxlP-dep_enz"/>
</dbReference>
<sequence length="204" mass="22027">MRQHDENGLRLARFLTEQAQVVRVNYPGLESHPQYERAQRLFAGAGGVLSFELHGGVEAAERLLSKLVLPASAPSLGGVETLITRPVTTSHSGLSREERAAMGIADGLVRVSCGIEAAEDLCADFAQALGWGVGSLGVNYGSSNTNRSNYTRRFDDVVGEDENHPLASLMEVIGVLIEKYEDEHVPELMSRVLQRDGAAALRAV</sequence>
<organism evidence="4 5">
    <name type="scientific">Geodia barretti</name>
    <name type="common">Barrett's horny sponge</name>
    <dbReference type="NCBI Taxonomy" id="519541"/>
    <lineage>
        <taxon>Eukaryota</taxon>
        <taxon>Metazoa</taxon>
        <taxon>Porifera</taxon>
        <taxon>Demospongiae</taxon>
        <taxon>Heteroscleromorpha</taxon>
        <taxon>Tetractinellida</taxon>
        <taxon>Astrophorina</taxon>
        <taxon>Geodiidae</taxon>
        <taxon>Geodia</taxon>
    </lineage>
</organism>
<keyword evidence="2 3" id="KW-0663">Pyridoxal phosphate</keyword>
<evidence type="ECO:0000313" key="4">
    <source>
        <dbReference type="EMBL" id="CAI8053419.1"/>
    </source>
</evidence>
<comment type="cofactor">
    <cofactor evidence="1 3">
        <name>pyridoxal 5'-phosphate</name>
        <dbReference type="ChEBI" id="CHEBI:597326"/>
    </cofactor>
</comment>
<evidence type="ECO:0000256" key="3">
    <source>
        <dbReference type="RuleBase" id="RU362118"/>
    </source>
</evidence>
<dbReference type="InterPro" id="IPR015422">
    <property type="entry name" value="PyrdxlP-dep_Trfase_small"/>
</dbReference>
<proteinExistence type="inferred from homology"/>
<dbReference type="InterPro" id="IPR015424">
    <property type="entry name" value="PyrdxlP-dep_Trfase"/>
</dbReference>
<dbReference type="Proteomes" id="UP001174909">
    <property type="component" value="Unassembled WGS sequence"/>
</dbReference>
<dbReference type="PANTHER" id="PTHR11808">
    <property type="entry name" value="TRANS-SULFURATION ENZYME FAMILY MEMBER"/>
    <property type="match status" value="1"/>
</dbReference>
<dbReference type="EMBL" id="CASHTH010004090">
    <property type="protein sequence ID" value="CAI8053419.1"/>
    <property type="molecule type" value="Genomic_DNA"/>
</dbReference>
<dbReference type="GO" id="GO:0005737">
    <property type="term" value="C:cytoplasm"/>
    <property type="evidence" value="ECO:0007669"/>
    <property type="project" value="TreeGrafter"/>
</dbReference>